<dbReference type="EMBL" id="AP025523">
    <property type="protein sequence ID" value="BDE07793.1"/>
    <property type="molecule type" value="Genomic_DNA"/>
</dbReference>
<dbReference type="PROSITE" id="PS51383">
    <property type="entry name" value="YJEF_C_3"/>
    <property type="match status" value="1"/>
</dbReference>
<keyword evidence="5 18" id="KW-0479">Metal-binding</keyword>
<evidence type="ECO:0000256" key="10">
    <source>
        <dbReference type="ARBA" id="ARBA00023027"/>
    </source>
</evidence>
<dbReference type="InterPro" id="IPR036652">
    <property type="entry name" value="YjeF_N_dom_sf"/>
</dbReference>
<dbReference type="GO" id="GO:0046496">
    <property type="term" value="P:nicotinamide nucleotide metabolic process"/>
    <property type="evidence" value="ECO:0007669"/>
    <property type="project" value="UniProtKB-UniRule"/>
</dbReference>
<comment type="similarity">
    <text evidence="17">Belongs to the NnrD/CARKD family.</text>
</comment>
<dbReference type="GO" id="GO:0052855">
    <property type="term" value="F:ADP-dependent NAD(P)H-hydrate dehydratase activity"/>
    <property type="evidence" value="ECO:0007669"/>
    <property type="project" value="UniProtKB-UniRule"/>
</dbReference>
<evidence type="ECO:0000256" key="3">
    <source>
        <dbReference type="ARBA" id="ARBA00006001"/>
    </source>
</evidence>
<gene>
    <name evidence="17" type="primary">nnrD</name>
    <name evidence="21" type="ORF">WPS_30690</name>
</gene>
<evidence type="ECO:0000259" key="20">
    <source>
        <dbReference type="PROSITE" id="PS51385"/>
    </source>
</evidence>
<dbReference type="Pfam" id="PF01256">
    <property type="entry name" value="Carb_kinase"/>
    <property type="match status" value="1"/>
</dbReference>
<keyword evidence="10 17" id="KW-0520">NAD</keyword>
<comment type="function">
    <text evidence="17">Catalyzes the dehydration of the S-form of NAD(P)HX at the expense of ADP, which is converted to AMP. Together with NAD(P)HX epimerase, which catalyzes the epimerization of the S- and R-forms, the enzyme allows the repair of both epimers of NAD(P)HX, a damaged form of NAD(P)H that is a result of enzymatic or heat-dependent hydration.</text>
</comment>
<name>A0AAN1Y069_UNVUL</name>
<evidence type="ECO:0000256" key="8">
    <source>
        <dbReference type="ARBA" id="ARBA00022857"/>
    </source>
</evidence>
<keyword evidence="13" id="KW-0511">Multifunctional enzyme</keyword>
<dbReference type="EC" id="4.2.1.136" evidence="17"/>
<evidence type="ECO:0000256" key="4">
    <source>
        <dbReference type="ARBA" id="ARBA00009524"/>
    </source>
</evidence>
<evidence type="ECO:0000256" key="15">
    <source>
        <dbReference type="ARBA" id="ARBA00048238"/>
    </source>
</evidence>
<feature type="domain" description="YjeF C-terminal" evidence="19">
    <location>
        <begin position="220"/>
        <end position="494"/>
    </location>
</feature>
<keyword evidence="22" id="KW-1185">Reference proteome</keyword>
<comment type="cofactor">
    <cofactor evidence="18">
        <name>K(+)</name>
        <dbReference type="ChEBI" id="CHEBI:29103"/>
    </cofactor>
    <text evidence="18">Binds 1 potassium ion per subunit.</text>
</comment>
<comment type="catalytic activity">
    <reaction evidence="2 18">
        <text>(6R)-NADPHX = (6S)-NADPHX</text>
        <dbReference type="Rhea" id="RHEA:32227"/>
        <dbReference type="ChEBI" id="CHEBI:64076"/>
        <dbReference type="ChEBI" id="CHEBI:64077"/>
        <dbReference type="EC" id="5.1.99.6"/>
    </reaction>
</comment>
<keyword evidence="11 18" id="KW-0413">Isomerase</keyword>
<dbReference type="Proteomes" id="UP001317532">
    <property type="component" value="Chromosome"/>
</dbReference>
<feature type="binding site" evidence="17">
    <location>
        <position position="371"/>
    </location>
    <ligand>
        <name>(6S)-NADPHX</name>
        <dbReference type="ChEBI" id="CHEBI:64076"/>
    </ligand>
</feature>
<comment type="subunit">
    <text evidence="17">Homotetramer.</text>
</comment>
<feature type="domain" description="YjeF N-terminal" evidence="20">
    <location>
        <begin position="9"/>
        <end position="209"/>
    </location>
</feature>
<dbReference type="SUPFAM" id="SSF53613">
    <property type="entry name" value="Ribokinase-like"/>
    <property type="match status" value="1"/>
</dbReference>
<feature type="binding site" evidence="17">
    <location>
        <position position="435"/>
    </location>
    <ligand>
        <name>AMP</name>
        <dbReference type="ChEBI" id="CHEBI:456215"/>
    </ligand>
</feature>
<evidence type="ECO:0000256" key="14">
    <source>
        <dbReference type="ARBA" id="ARBA00025153"/>
    </source>
</evidence>
<comment type="function">
    <text evidence="14 18">Bifunctional enzyme that catalyzes the epimerization of the S- and R-forms of NAD(P)HX and the dehydration of the S-form of NAD(P)HX at the expense of ADP, which is converted to AMP. This allows the repair of both epimers of NAD(P)HX, a damaged form of NAD(P)H that is a result of enzymatic or heat-dependent hydration.</text>
</comment>
<organism evidence="21 22">
    <name type="scientific">Vulcanimicrobium alpinum</name>
    <dbReference type="NCBI Taxonomy" id="3016050"/>
    <lineage>
        <taxon>Bacteria</taxon>
        <taxon>Bacillati</taxon>
        <taxon>Vulcanimicrobiota</taxon>
        <taxon>Vulcanimicrobiia</taxon>
        <taxon>Vulcanimicrobiales</taxon>
        <taxon>Vulcanimicrobiaceae</taxon>
        <taxon>Vulcanimicrobium</taxon>
    </lineage>
</organism>
<dbReference type="PROSITE" id="PS51385">
    <property type="entry name" value="YJEF_N"/>
    <property type="match status" value="1"/>
</dbReference>
<feature type="binding site" evidence="17">
    <location>
        <position position="322"/>
    </location>
    <ligand>
        <name>(6S)-NADPHX</name>
        <dbReference type="ChEBI" id="CHEBI:64076"/>
    </ligand>
</feature>
<dbReference type="PANTHER" id="PTHR12592">
    <property type="entry name" value="ATP-DEPENDENT (S)-NAD(P)H-HYDRATE DEHYDRATASE FAMILY MEMBER"/>
    <property type="match status" value="1"/>
</dbReference>
<evidence type="ECO:0000256" key="9">
    <source>
        <dbReference type="ARBA" id="ARBA00022958"/>
    </source>
</evidence>
<dbReference type="Gene3D" id="3.40.1190.20">
    <property type="match status" value="1"/>
</dbReference>
<dbReference type="GO" id="GO:0005524">
    <property type="term" value="F:ATP binding"/>
    <property type="evidence" value="ECO:0007669"/>
    <property type="project" value="UniProtKB-UniRule"/>
</dbReference>
<evidence type="ECO:0000256" key="12">
    <source>
        <dbReference type="ARBA" id="ARBA00023239"/>
    </source>
</evidence>
<dbReference type="KEGG" id="vab:WPS_30690"/>
<dbReference type="PANTHER" id="PTHR12592:SF0">
    <property type="entry name" value="ATP-DEPENDENT (S)-NAD(P)H-HYDRATE DEHYDRATASE"/>
    <property type="match status" value="1"/>
</dbReference>
<comment type="similarity">
    <text evidence="4 18">In the C-terminal section; belongs to the NnrD/CARKD family.</text>
</comment>
<sequence>MRAVTAAQMRAIDAAAAARDGEVALMRAAGAAIARLIDRYAHGDGPIVGVAGNGNNGGDAYAALAAYAGGRRRIVYGDPAAEGSRARHDARWRARIAGVEERPLPVDANALRGAALVLDGVLGVNARLPLDARSAAAVAAIAASGAAVLALDIPTGTEPTTGAVDAHVVRAVATIALGRPKLGTLLDPARDCTGALWCAPIGMRDADAAGVDDPPAEVLDPAAFAALLPVRADESDKRSSGAPLIVAGSTQFPGAAVLCAWGAARAGAGYVTVAAPEGAAAALRAHLVEQVVVTYDERDPAAAVQTILDLTNRCSAIAIGPGLGLSDDSAAIVNGVVGGTTLPVVADASALYHLAKRLDAYRDAPLVITPHAGEFARISGKGTVAPDERLARVREFVDRTGIVTLLKGRTTLIASRDATHLNPTGTNALATAGTGDVLTGAIATLLAQGLAPVDAARAGAYWHGRAGSVALAHRHRGVVARDVAEALGEASLVAPQDPELIRLFSSR</sequence>
<dbReference type="AlphaFoldDB" id="A0AAN1Y069"/>
<dbReference type="PIRSF" id="PIRSF017184">
    <property type="entry name" value="Nnr"/>
    <property type="match status" value="1"/>
</dbReference>
<dbReference type="InterPro" id="IPR004443">
    <property type="entry name" value="YjeF_N_dom"/>
</dbReference>
<dbReference type="RefSeq" id="WP_317995361.1">
    <property type="nucleotide sequence ID" value="NZ_AP025523.1"/>
</dbReference>
<evidence type="ECO:0000256" key="5">
    <source>
        <dbReference type="ARBA" id="ARBA00022723"/>
    </source>
</evidence>
<evidence type="ECO:0000256" key="2">
    <source>
        <dbReference type="ARBA" id="ARBA00000909"/>
    </source>
</evidence>
<evidence type="ECO:0000313" key="21">
    <source>
        <dbReference type="EMBL" id="BDE07793.1"/>
    </source>
</evidence>
<dbReference type="InterPro" id="IPR017953">
    <property type="entry name" value="Carbohydrate_kinase_pred_CS"/>
</dbReference>
<feature type="binding site" evidence="17">
    <location>
        <begin position="407"/>
        <end position="411"/>
    </location>
    <ligand>
        <name>AMP</name>
        <dbReference type="ChEBI" id="CHEBI:456215"/>
    </ligand>
</feature>
<evidence type="ECO:0000256" key="13">
    <source>
        <dbReference type="ARBA" id="ARBA00023268"/>
    </source>
</evidence>
<dbReference type="InterPro" id="IPR029056">
    <property type="entry name" value="Ribokinase-like"/>
</dbReference>
<dbReference type="InterPro" id="IPR000631">
    <property type="entry name" value="CARKD"/>
</dbReference>
<comment type="similarity">
    <text evidence="3 18">In the N-terminal section; belongs to the NnrE/AIBP family.</text>
</comment>
<evidence type="ECO:0000256" key="18">
    <source>
        <dbReference type="PIRNR" id="PIRNR017184"/>
    </source>
</evidence>
<evidence type="ECO:0000259" key="19">
    <source>
        <dbReference type="PROSITE" id="PS51383"/>
    </source>
</evidence>
<feature type="binding site" evidence="17">
    <location>
        <position position="255"/>
    </location>
    <ligand>
        <name>(6S)-NADPHX</name>
        <dbReference type="ChEBI" id="CHEBI:64076"/>
    </ligand>
</feature>
<feature type="binding site" evidence="17">
    <location>
        <position position="436"/>
    </location>
    <ligand>
        <name>(6S)-NADPHX</name>
        <dbReference type="ChEBI" id="CHEBI:64076"/>
    </ligand>
</feature>
<comment type="catalytic activity">
    <reaction evidence="16 17 18">
        <text>(6S)-NADPHX + ADP = AMP + phosphate + NADPH + H(+)</text>
        <dbReference type="Rhea" id="RHEA:32235"/>
        <dbReference type="ChEBI" id="CHEBI:15378"/>
        <dbReference type="ChEBI" id="CHEBI:43474"/>
        <dbReference type="ChEBI" id="CHEBI:57783"/>
        <dbReference type="ChEBI" id="CHEBI:64076"/>
        <dbReference type="ChEBI" id="CHEBI:456215"/>
        <dbReference type="ChEBI" id="CHEBI:456216"/>
        <dbReference type="EC" id="4.2.1.136"/>
    </reaction>
</comment>
<evidence type="ECO:0000256" key="16">
    <source>
        <dbReference type="ARBA" id="ARBA00049209"/>
    </source>
</evidence>
<dbReference type="InterPro" id="IPR030677">
    <property type="entry name" value="Nnr"/>
</dbReference>
<keyword evidence="8 17" id="KW-0521">NADP</keyword>
<dbReference type="NCBIfam" id="TIGR00196">
    <property type="entry name" value="yjeF_cterm"/>
    <property type="match status" value="1"/>
</dbReference>
<comment type="cofactor">
    <cofactor evidence="17">
        <name>Mg(2+)</name>
        <dbReference type="ChEBI" id="CHEBI:18420"/>
    </cofactor>
</comment>
<dbReference type="GO" id="GO:0046872">
    <property type="term" value="F:metal ion binding"/>
    <property type="evidence" value="ECO:0007669"/>
    <property type="project" value="UniProtKB-UniRule"/>
</dbReference>
<dbReference type="GO" id="GO:0110051">
    <property type="term" value="P:metabolite repair"/>
    <property type="evidence" value="ECO:0007669"/>
    <property type="project" value="TreeGrafter"/>
</dbReference>
<evidence type="ECO:0000256" key="1">
    <source>
        <dbReference type="ARBA" id="ARBA00000013"/>
    </source>
</evidence>
<evidence type="ECO:0000256" key="17">
    <source>
        <dbReference type="HAMAP-Rule" id="MF_01965"/>
    </source>
</evidence>
<evidence type="ECO:0000256" key="11">
    <source>
        <dbReference type="ARBA" id="ARBA00023235"/>
    </source>
</evidence>
<reference evidence="21 22" key="1">
    <citation type="journal article" date="2022" name="ISME Commun">
        <title>Vulcanimicrobium alpinus gen. nov. sp. nov., the first cultivated representative of the candidate phylum 'Eremiobacterota', is a metabolically versatile aerobic anoxygenic phototroph.</title>
        <authorList>
            <person name="Yabe S."/>
            <person name="Muto K."/>
            <person name="Abe K."/>
            <person name="Yokota A."/>
            <person name="Staudigel H."/>
            <person name="Tebo B.M."/>
        </authorList>
    </citation>
    <scope>NUCLEOTIDE SEQUENCE [LARGE SCALE GENOMIC DNA]</scope>
    <source>
        <strain evidence="21 22">WC8-2</strain>
    </source>
</reference>
<protein>
    <recommendedName>
        <fullName evidence="17">ADP-dependent (S)-NAD(P)H-hydrate dehydratase</fullName>
        <ecNumber evidence="17">4.2.1.136</ecNumber>
    </recommendedName>
    <alternativeName>
        <fullName evidence="17">ADP-dependent NAD(P)HX dehydratase</fullName>
    </alternativeName>
</protein>
<dbReference type="SUPFAM" id="SSF64153">
    <property type="entry name" value="YjeF N-terminal domain-like"/>
    <property type="match status" value="1"/>
</dbReference>
<comment type="catalytic activity">
    <reaction evidence="1 18">
        <text>(6R)-NADHX = (6S)-NADHX</text>
        <dbReference type="Rhea" id="RHEA:32215"/>
        <dbReference type="ChEBI" id="CHEBI:64074"/>
        <dbReference type="ChEBI" id="CHEBI:64075"/>
        <dbReference type="EC" id="5.1.99.6"/>
    </reaction>
</comment>
<evidence type="ECO:0000313" key="22">
    <source>
        <dbReference type="Proteomes" id="UP001317532"/>
    </source>
</evidence>
<dbReference type="GO" id="GO:0052856">
    <property type="term" value="F:NAD(P)HX epimerase activity"/>
    <property type="evidence" value="ECO:0007669"/>
    <property type="project" value="UniProtKB-EC"/>
</dbReference>
<evidence type="ECO:0000256" key="6">
    <source>
        <dbReference type="ARBA" id="ARBA00022741"/>
    </source>
</evidence>
<comment type="catalytic activity">
    <reaction evidence="15 17 18">
        <text>(6S)-NADHX + ADP = AMP + phosphate + NADH + H(+)</text>
        <dbReference type="Rhea" id="RHEA:32223"/>
        <dbReference type="ChEBI" id="CHEBI:15378"/>
        <dbReference type="ChEBI" id="CHEBI:43474"/>
        <dbReference type="ChEBI" id="CHEBI:57945"/>
        <dbReference type="ChEBI" id="CHEBI:64074"/>
        <dbReference type="ChEBI" id="CHEBI:456215"/>
        <dbReference type="ChEBI" id="CHEBI:456216"/>
        <dbReference type="EC" id="4.2.1.136"/>
    </reaction>
</comment>
<dbReference type="PROSITE" id="PS01050">
    <property type="entry name" value="YJEF_C_2"/>
    <property type="match status" value="1"/>
</dbReference>
<accession>A0AAN1Y069</accession>
<dbReference type="Gene3D" id="3.40.50.10260">
    <property type="entry name" value="YjeF N-terminal domain"/>
    <property type="match status" value="1"/>
</dbReference>
<dbReference type="HAMAP" id="MF_01965">
    <property type="entry name" value="NADHX_dehydratase"/>
    <property type="match status" value="1"/>
</dbReference>
<dbReference type="CDD" id="cd01171">
    <property type="entry name" value="YXKO-related"/>
    <property type="match status" value="1"/>
</dbReference>
<dbReference type="Pfam" id="PF03853">
    <property type="entry name" value="YjeF_N"/>
    <property type="match status" value="1"/>
</dbReference>
<keyword evidence="12 17" id="KW-0456">Lyase</keyword>
<proteinExistence type="inferred from homology"/>
<keyword evidence="6 17" id="KW-0547">Nucleotide-binding</keyword>
<keyword evidence="9 18" id="KW-0630">Potassium</keyword>
<evidence type="ECO:0000256" key="7">
    <source>
        <dbReference type="ARBA" id="ARBA00022840"/>
    </source>
</evidence>
<keyword evidence="7 17" id="KW-0067">ATP-binding</keyword>